<dbReference type="OrthoDB" id="6381569at2759"/>
<accession>A0A3R7MDW7</accession>
<organism evidence="2 3">
    <name type="scientific">Penaeus vannamei</name>
    <name type="common">Whiteleg shrimp</name>
    <name type="synonym">Litopenaeus vannamei</name>
    <dbReference type="NCBI Taxonomy" id="6689"/>
    <lineage>
        <taxon>Eukaryota</taxon>
        <taxon>Metazoa</taxon>
        <taxon>Ecdysozoa</taxon>
        <taxon>Arthropoda</taxon>
        <taxon>Crustacea</taxon>
        <taxon>Multicrustacea</taxon>
        <taxon>Malacostraca</taxon>
        <taxon>Eumalacostraca</taxon>
        <taxon>Eucarida</taxon>
        <taxon>Decapoda</taxon>
        <taxon>Dendrobranchiata</taxon>
        <taxon>Penaeoidea</taxon>
        <taxon>Penaeidae</taxon>
        <taxon>Penaeus</taxon>
    </lineage>
</organism>
<name>A0A3R7MDW7_PENVA</name>
<evidence type="ECO:0000256" key="1">
    <source>
        <dbReference type="SAM" id="MobiDB-lite"/>
    </source>
</evidence>
<proteinExistence type="predicted"/>
<dbReference type="AlphaFoldDB" id="A0A3R7MDW7"/>
<dbReference type="EMBL" id="QCYY01001270">
    <property type="protein sequence ID" value="ROT79240.1"/>
    <property type="molecule type" value="Genomic_DNA"/>
</dbReference>
<evidence type="ECO:0000313" key="2">
    <source>
        <dbReference type="EMBL" id="ROT79240.1"/>
    </source>
</evidence>
<evidence type="ECO:0000313" key="3">
    <source>
        <dbReference type="Proteomes" id="UP000283509"/>
    </source>
</evidence>
<comment type="caution">
    <text evidence="2">The sequence shown here is derived from an EMBL/GenBank/DDBJ whole genome shotgun (WGS) entry which is preliminary data.</text>
</comment>
<reference evidence="2 3" key="2">
    <citation type="submission" date="2019-01" db="EMBL/GenBank/DDBJ databases">
        <title>The decoding of complex shrimp genome reveals the adaptation for benthos swimmer, frequently molting mechanism and breeding impact on genome.</title>
        <authorList>
            <person name="Sun Y."/>
            <person name="Gao Y."/>
            <person name="Yu Y."/>
        </authorList>
    </citation>
    <scope>NUCLEOTIDE SEQUENCE [LARGE SCALE GENOMIC DNA]</scope>
    <source>
        <tissue evidence="2">Muscle</tissue>
    </source>
</reference>
<protein>
    <submittedName>
        <fullName evidence="2">Uncharacterized protein</fullName>
    </submittedName>
</protein>
<dbReference type="Proteomes" id="UP000283509">
    <property type="component" value="Unassembled WGS sequence"/>
</dbReference>
<keyword evidence="3" id="KW-1185">Reference proteome</keyword>
<gene>
    <name evidence="2" type="ORF">C7M84_002050</name>
</gene>
<reference evidence="2 3" key="1">
    <citation type="submission" date="2018-04" db="EMBL/GenBank/DDBJ databases">
        <authorList>
            <person name="Zhang X."/>
            <person name="Yuan J."/>
            <person name="Li F."/>
            <person name="Xiang J."/>
        </authorList>
    </citation>
    <scope>NUCLEOTIDE SEQUENCE [LARGE SCALE GENOMIC DNA]</scope>
    <source>
        <tissue evidence="2">Muscle</tissue>
    </source>
</reference>
<feature type="region of interest" description="Disordered" evidence="1">
    <location>
        <begin position="28"/>
        <end position="47"/>
    </location>
</feature>
<sequence length="332" mass="36728">MLRLPVPRRLRTLKNDAIPTIRVPKLKEESRLSAESPSHEKIDSKSKEFVHQDSDGFDESNDETPFEFIEVKDGKFPPLLLLPFFFFPYFPFHSPFPLGLFLSFIPLLFLALPPSPFFLSSPLSPQTSPRFSLPLHPLTFSPFLPLSSIPLLFRPLIPSHLSPHQSHSLLLPSPSAPLSPHVSPHPWPLPTPPSTGAADEVVNLCAAIVAFSFFAPLTSLKLCTPRILSNLLSPSPPPSFRSAFQLHPKLASAPPILLCSLQLTRSPFKLQHRPTTPHLLSPQLHQTSLPPSLHPTLAPTFAHVTHTSPLDIDLRLLIHGGTLSPAKCHVGW</sequence>